<dbReference type="NCBIfam" id="NF006282">
    <property type="entry name" value="PRK08453.1"/>
    <property type="match status" value="1"/>
</dbReference>
<dbReference type="PANTHER" id="PTHR30288:SF0">
    <property type="entry name" value="FLAGELLAR HOOK-ASSOCIATED PROTEIN 2"/>
    <property type="match status" value="1"/>
</dbReference>
<dbReference type="Proteomes" id="UP000256695">
    <property type="component" value="Unassembled WGS sequence"/>
</dbReference>
<keyword evidence="9" id="KW-1185">Reference proteome</keyword>
<evidence type="ECO:0000313" key="8">
    <source>
        <dbReference type="EMBL" id="RDU73533.1"/>
    </source>
</evidence>
<feature type="domain" description="Flagellar hook-associated protein 2 N-terminal" evidence="6">
    <location>
        <begin position="13"/>
        <end position="108"/>
    </location>
</feature>
<evidence type="ECO:0000256" key="4">
    <source>
        <dbReference type="ARBA" id="ARBA00023143"/>
    </source>
</evidence>
<evidence type="ECO:0000259" key="7">
    <source>
        <dbReference type="Pfam" id="PF07195"/>
    </source>
</evidence>
<dbReference type="Pfam" id="PF02465">
    <property type="entry name" value="FliD_N"/>
    <property type="match status" value="1"/>
</dbReference>
<evidence type="ECO:0000256" key="3">
    <source>
        <dbReference type="ARBA" id="ARBA00023054"/>
    </source>
</evidence>
<comment type="caution">
    <text evidence="8">The sequence shown here is derived from an EMBL/GenBank/DDBJ whole genome shotgun (WGS) entry which is preliminary data.</text>
</comment>
<dbReference type="GO" id="GO:0007155">
    <property type="term" value="P:cell adhesion"/>
    <property type="evidence" value="ECO:0007669"/>
    <property type="project" value="InterPro"/>
</dbReference>
<dbReference type="Pfam" id="PF07195">
    <property type="entry name" value="FliD_C"/>
    <property type="match status" value="1"/>
</dbReference>
<dbReference type="GO" id="GO:0009421">
    <property type="term" value="C:bacterial-type flagellum filament cap"/>
    <property type="evidence" value="ECO:0007669"/>
    <property type="project" value="InterPro"/>
</dbReference>
<organism evidence="8 9">
    <name type="scientific">Helicobacter anseris</name>
    <dbReference type="NCBI Taxonomy" id="375926"/>
    <lineage>
        <taxon>Bacteria</taxon>
        <taxon>Pseudomonadati</taxon>
        <taxon>Campylobacterota</taxon>
        <taxon>Epsilonproteobacteria</taxon>
        <taxon>Campylobacterales</taxon>
        <taxon>Helicobacteraceae</taxon>
        <taxon>Helicobacter</taxon>
    </lineage>
</organism>
<sequence>MAMGQLSSLGLGSGVLNYDVIEKLKKADEKTMIAPIERKMKENIEKQKELVELNTLISGFKSPISSLSDYSTYLGRTSSVSNDSIKASVSAGVPIQDIKIDVESIAQGDINEVGIKFGSRDDVFSTKDVKLDFYTKGKRYVLDIKAGMTLNDVAQAITDKTNGEVMGIVMKTGGEKPYQLMINSKGTGEASRIYFGSTLSSEPIKELQELNNGDFTITFKDKNLNEQTIDVTLDSKDASSQDRMQTLVQAIRKAIENNPDTKELLDSDINVGLSEDNTSLILNDRRGYSIKLGGNKLSSLGFSTTETKEEALFNTKKPVPSGKIDASITIGSVPLNLATMTNEKNTSEDNAKIIAEAIENIAGVHAKTDGKGGISITSEIGEVKITSDDSKGAEFLKELGIKGGLFQDYTRLQEEVFNFKNLQQASDAKISFNGATITRPTNEINDIINGVNITLVHTTEPGNPAIISIGRDTEAIKAQVRDFVKTYNELVPKLDELTRYDPETKIAGIFNGVSDIRTIRSSINTLFSKPISFSSTGRPYSLVDFGLSLDEKSKMSLNEAQLSNMINQDPQKTIDSFYGFDRKNLFGQEEHVDGIFVQLNKFIKTLTDGSNAKLNLYQDSLTRDAKSLDKDKIQASERLKTRYDTMASRFAAYDEQIAKANNSFNSVQMMIDQATGNNKKK</sequence>
<name>A0A3D8J7P4_9HELI</name>
<accession>A0A3D8J7P4</accession>
<dbReference type="OrthoDB" id="1530at2"/>
<keyword evidence="3" id="KW-0175">Coiled coil</keyword>
<evidence type="ECO:0000256" key="5">
    <source>
        <dbReference type="RuleBase" id="RU362066"/>
    </source>
</evidence>
<dbReference type="GO" id="GO:0009424">
    <property type="term" value="C:bacterial-type flagellum hook"/>
    <property type="evidence" value="ECO:0007669"/>
    <property type="project" value="UniProtKB-UniRule"/>
</dbReference>
<dbReference type="PANTHER" id="PTHR30288">
    <property type="entry name" value="FLAGELLAR CAP/ASSEMBLY PROTEIN FLID"/>
    <property type="match status" value="1"/>
</dbReference>
<evidence type="ECO:0000259" key="6">
    <source>
        <dbReference type="Pfam" id="PF02465"/>
    </source>
</evidence>
<gene>
    <name evidence="8" type="primary">fliD</name>
    <name evidence="8" type="ORF">CQA57_04955</name>
</gene>
<dbReference type="GO" id="GO:0071973">
    <property type="term" value="P:bacterial-type flagellum-dependent cell motility"/>
    <property type="evidence" value="ECO:0007669"/>
    <property type="project" value="TreeGrafter"/>
</dbReference>
<comment type="similarity">
    <text evidence="1 5">Belongs to the FliD family.</text>
</comment>
<keyword evidence="8" id="KW-0966">Cell projection</keyword>
<comment type="subunit">
    <text evidence="2 5">Homopentamer.</text>
</comment>
<proteinExistence type="inferred from homology"/>
<protein>
    <recommendedName>
        <fullName evidence="5">Flagellar hook-associated protein 2</fullName>
        <shortName evidence="5">HAP2</shortName>
    </recommendedName>
    <alternativeName>
        <fullName evidence="5">Flagellar cap protein</fullName>
    </alternativeName>
</protein>
<comment type="subcellular location">
    <subcellularLocation>
        <location evidence="5">Secreted</location>
    </subcellularLocation>
    <subcellularLocation>
        <location evidence="5">Bacterial flagellum</location>
    </subcellularLocation>
</comment>
<dbReference type="GO" id="GO:0005576">
    <property type="term" value="C:extracellular region"/>
    <property type="evidence" value="ECO:0007669"/>
    <property type="project" value="UniProtKB-SubCell"/>
</dbReference>
<dbReference type="AlphaFoldDB" id="A0A3D8J7P4"/>
<comment type="function">
    <text evidence="5">Required for morphogenesis and for the elongation of the flagellar filament by facilitating polymerization of the flagellin monomers at the tip of growing filament. Forms a capping structure, which prevents flagellin subunits (transported through the central channel of the flagellum) from leaking out without polymerization at the distal end.</text>
</comment>
<keyword evidence="8" id="KW-0969">Cilium</keyword>
<dbReference type="InterPro" id="IPR010809">
    <property type="entry name" value="FliD_C"/>
</dbReference>
<keyword evidence="5" id="KW-0964">Secreted</keyword>
<evidence type="ECO:0000256" key="2">
    <source>
        <dbReference type="ARBA" id="ARBA00011255"/>
    </source>
</evidence>
<dbReference type="EMBL" id="NXLX01000010">
    <property type="protein sequence ID" value="RDU73533.1"/>
    <property type="molecule type" value="Genomic_DNA"/>
</dbReference>
<evidence type="ECO:0000313" key="9">
    <source>
        <dbReference type="Proteomes" id="UP000256695"/>
    </source>
</evidence>
<reference evidence="8 9" key="1">
    <citation type="submission" date="2018-04" db="EMBL/GenBank/DDBJ databases">
        <title>Novel Campyloabacter and Helicobacter Species and Strains.</title>
        <authorList>
            <person name="Mannion A.J."/>
            <person name="Shen Z."/>
            <person name="Fox J.G."/>
        </authorList>
    </citation>
    <scope>NUCLEOTIDE SEQUENCE [LARGE SCALE GENOMIC DNA]</scope>
    <source>
        <strain evidence="8 9">MIT 04-9362</strain>
    </source>
</reference>
<dbReference type="RefSeq" id="WP_115579125.1">
    <property type="nucleotide sequence ID" value="NZ_NXLX01000010.1"/>
</dbReference>
<feature type="domain" description="Flagellar hook-associated protein 2 C-terminal" evidence="7">
    <location>
        <begin position="425"/>
        <end position="661"/>
    </location>
</feature>
<keyword evidence="4 5" id="KW-0975">Bacterial flagellum</keyword>
<evidence type="ECO:0000256" key="1">
    <source>
        <dbReference type="ARBA" id="ARBA00009764"/>
    </source>
</evidence>
<keyword evidence="8" id="KW-0282">Flagellum</keyword>
<dbReference type="InterPro" id="IPR040026">
    <property type="entry name" value="FliD"/>
</dbReference>
<dbReference type="InterPro" id="IPR003481">
    <property type="entry name" value="FliD_N"/>
</dbReference>